<evidence type="ECO:0000313" key="3">
    <source>
        <dbReference type="Proteomes" id="UP000216035"/>
    </source>
</evidence>
<sequence>MRFQAENLSTTEVFSNESVLVKKSENLLKVQSELHEITTVEIFDIQGRLIDKKRGLNAREVTFSLSNITQVLLVKVTSNTGATATKKMIW</sequence>
<dbReference type="EMBL" id="NOXX01000192">
    <property type="protein sequence ID" value="OYQ44332.1"/>
    <property type="molecule type" value="Genomic_DNA"/>
</dbReference>
<dbReference type="NCBIfam" id="NF033708">
    <property type="entry name" value="T9SS_Cterm_ChiA"/>
    <property type="match status" value="1"/>
</dbReference>
<dbReference type="InterPro" id="IPR026444">
    <property type="entry name" value="Secre_tail"/>
</dbReference>
<dbReference type="NCBIfam" id="TIGR04183">
    <property type="entry name" value="Por_Secre_tail"/>
    <property type="match status" value="1"/>
</dbReference>
<evidence type="ECO:0000313" key="2">
    <source>
        <dbReference type="EMBL" id="OYQ44332.1"/>
    </source>
</evidence>
<organism evidence="2 3">
    <name type="scientific">Flavobacterium aurantiibacter</name>
    <dbReference type="NCBI Taxonomy" id="2023067"/>
    <lineage>
        <taxon>Bacteria</taxon>
        <taxon>Pseudomonadati</taxon>
        <taxon>Bacteroidota</taxon>
        <taxon>Flavobacteriia</taxon>
        <taxon>Flavobacteriales</taxon>
        <taxon>Flavobacteriaceae</taxon>
        <taxon>Flavobacterium</taxon>
    </lineage>
</organism>
<accession>A0A255ZSF9</accession>
<name>A0A255ZSF9_9FLAO</name>
<keyword evidence="1" id="KW-0732">Signal</keyword>
<evidence type="ECO:0000256" key="1">
    <source>
        <dbReference type="ARBA" id="ARBA00022729"/>
    </source>
</evidence>
<keyword evidence="3" id="KW-1185">Reference proteome</keyword>
<gene>
    <name evidence="2" type="ORF">CHX27_07615</name>
</gene>
<dbReference type="OrthoDB" id="9805017at2"/>
<evidence type="ECO:0008006" key="4">
    <source>
        <dbReference type="Google" id="ProtNLM"/>
    </source>
</evidence>
<dbReference type="AlphaFoldDB" id="A0A255ZSF9"/>
<proteinExistence type="predicted"/>
<reference evidence="2 3" key="1">
    <citation type="submission" date="2017-07" db="EMBL/GenBank/DDBJ databases">
        <title>Flavobacterium cyanobacteriorum sp. nov., isolated from cyanobacterial aggregates in a eutrophic lake.</title>
        <authorList>
            <person name="Cai H."/>
        </authorList>
    </citation>
    <scope>NUCLEOTIDE SEQUENCE [LARGE SCALE GENOMIC DNA]</scope>
    <source>
        <strain evidence="2 3">TH167</strain>
    </source>
</reference>
<comment type="caution">
    <text evidence="2">The sequence shown here is derived from an EMBL/GenBank/DDBJ whole genome shotgun (WGS) entry which is preliminary data.</text>
</comment>
<protein>
    <recommendedName>
        <fullName evidence="4">Secretion system C-terminal sorting domain-containing protein</fullName>
    </recommendedName>
</protein>
<dbReference type="Proteomes" id="UP000216035">
    <property type="component" value="Unassembled WGS sequence"/>
</dbReference>